<keyword evidence="9" id="KW-1185">Reference proteome</keyword>
<dbReference type="PROSITE" id="PS51318">
    <property type="entry name" value="TAT"/>
    <property type="match status" value="1"/>
</dbReference>
<reference evidence="8 9" key="1">
    <citation type="journal article" date="2015" name="Genome Announc.">
        <title>Complete Genome Sequencing of Protease-Producing Novel Arthrobacter sp. Strain IHBB 11108 Using PacBio Single-Molecule Real-Time Sequencing Technology.</title>
        <authorList>
            <person name="Kiran S."/>
            <person name="Swarnkar M.K."/>
            <person name="Pal M."/>
            <person name="Thakur R."/>
            <person name="Tewari R."/>
            <person name="Singh A.K."/>
            <person name="Gulati A."/>
        </authorList>
    </citation>
    <scope>NUCLEOTIDE SEQUENCE [LARGE SCALE GENOMIC DNA]</scope>
    <source>
        <strain evidence="8 9">IHBB 11108</strain>
    </source>
</reference>
<dbReference type="CDD" id="cd02966">
    <property type="entry name" value="TlpA_like_family"/>
    <property type="match status" value="1"/>
</dbReference>
<keyword evidence="6" id="KW-0732">Signal</keyword>
<dbReference type="GO" id="GO:0016853">
    <property type="term" value="F:isomerase activity"/>
    <property type="evidence" value="ECO:0007669"/>
    <property type="project" value="UniProtKB-KW"/>
</dbReference>
<dbReference type="PROSITE" id="PS51352">
    <property type="entry name" value="THIOREDOXIN_2"/>
    <property type="match status" value="1"/>
</dbReference>
<evidence type="ECO:0000256" key="6">
    <source>
        <dbReference type="SAM" id="SignalP"/>
    </source>
</evidence>
<evidence type="ECO:0000256" key="2">
    <source>
        <dbReference type="ARBA" id="ARBA00022748"/>
    </source>
</evidence>
<protein>
    <submittedName>
        <fullName evidence="8">Thiol-disulfide isomerase</fullName>
    </submittedName>
</protein>
<evidence type="ECO:0000256" key="3">
    <source>
        <dbReference type="ARBA" id="ARBA00022968"/>
    </source>
</evidence>
<name>A0A0D4C3W1_9MICC</name>
<dbReference type="HOGENOM" id="CLU_042529_11_1_11"/>
<keyword evidence="5" id="KW-0676">Redox-active center</keyword>
<sequence>MTLDRRALFGAAGAIAATAALALTGCAAPDPLADQAKAGDGKNYIAGDGSVTEYAADKRGGKVNFVGTLLNGQKVDTKTFDGKVAVLNFWYAACAPCRLEAPDLEALNKEFTPKGVLFYGVNVRDDVANAEAFARTFKTTYPSFKDKDGAVLLAVSSFVPPSAVPTTLVLDKSGRVAARILGVADKSTLKALISSALAEGN</sequence>
<dbReference type="KEGG" id="ari:UM93_11110"/>
<keyword evidence="4" id="KW-1015">Disulfide bond</keyword>
<dbReference type="AlphaFoldDB" id="A0A0D4C3W1"/>
<dbReference type="GO" id="GO:0016209">
    <property type="term" value="F:antioxidant activity"/>
    <property type="evidence" value="ECO:0007669"/>
    <property type="project" value="InterPro"/>
</dbReference>
<dbReference type="InterPro" id="IPR036249">
    <property type="entry name" value="Thioredoxin-like_sf"/>
</dbReference>
<proteinExistence type="predicted"/>
<evidence type="ECO:0000313" key="8">
    <source>
        <dbReference type="EMBL" id="AJT43061.1"/>
    </source>
</evidence>
<dbReference type="Pfam" id="PF00578">
    <property type="entry name" value="AhpC-TSA"/>
    <property type="match status" value="1"/>
</dbReference>
<feature type="domain" description="Thioredoxin" evidence="7">
    <location>
        <begin position="22"/>
        <end position="198"/>
    </location>
</feature>
<dbReference type="Gene3D" id="3.40.30.10">
    <property type="entry name" value="Glutaredoxin"/>
    <property type="match status" value="1"/>
</dbReference>
<feature type="signal peptide" evidence="6">
    <location>
        <begin position="1"/>
        <end position="22"/>
    </location>
</feature>
<dbReference type="PATRIC" id="fig|1618207.4.peg.2251"/>
<dbReference type="GO" id="GO:0016491">
    <property type="term" value="F:oxidoreductase activity"/>
    <property type="evidence" value="ECO:0007669"/>
    <property type="project" value="InterPro"/>
</dbReference>
<dbReference type="SUPFAM" id="SSF52833">
    <property type="entry name" value="Thioredoxin-like"/>
    <property type="match status" value="1"/>
</dbReference>
<organism evidence="8 9">
    <name type="scientific">Psychromicrobium lacuslunae</name>
    <dbReference type="NCBI Taxonomy" id="1618207"/>
    <lineage>
        <taxon>Bacteria</taxon>
        <taxon>Bacillati</taxon>
        <taxon>Actinomycetota</taxon>
        <taxon>Actinomycetes</taxon>
        <taxon>Micrococcales</taxon>
        <taxon>Micrococcaceae</taxon>
        <taxon>Psychromicrobium</taxon>
    </lineage>
</organism>
<dbReference type="InterPro" id="IPR013766">
    <property type="entry name" value="Thioredoxin_domain"/>
</dbReference>
<dbReference type="PANTHER" id="PTHR42852">
    <property type="entry name" value="THIOL:DISULFIDE INTERCHANGE PROTEIN DSBE"/>
    <property type="match status" value="1"/>
</dbReference>
<keyword evidence="3" id="KW-0735">Signal-anchor</keyword>
<dbReference type="PROSITE" id="PS51257">
    <property type="entry name" value="PROKAR_LIPOPROTEIN"/>
    <property type="match status" value="1"/>
</dbReference>
<dbReference type="EMBL" id="CP011005">
    <property type="protein sequence ID" value="AJT43061.1"/>
    <property type="molecule type" value="Genomic_DNA"/>
</dbReference>
<dbReference type="InterPro" id="IPR006311">
    <property type="entry name" value="TAT_signal"/>
</dbReference>
<comment type="subcellular location">
    <subcellularLocation>
        <location evidence="1">Cell envelope</location>
    </subcellularLocation>
</comment>
<evidence type="ECO:0000259" key="7">
    <source>
        <dbReference type="PROSITE" id="PS51352"/>
    </source>
</evidence>
<evidence type="ECO:0000313" key="9">
    <source>
        <dbReference type="Proteomes" id="UP000061839"/>
    </source>
</evidence>
<dbReference type="PANTHER" id="PTHR42852:SF6">
    <property type="entry name" value="THIOL:DISULFIDE INTERCHANGE PROTEIN DSBE"/>
    <property type="match status" value="1"/>
</dbReference>
<dbReference type="GO" id="GO:0030313">
    <property type="term" value="C:cell envelope"/>
    <property type="evidence" value="ECO:0007669"/>
    <property type="project" value="UniProtKB-SubCell"/>
</dbReference>
<keyword evidence="2" id="KW-0201">Cytochrome c-type biogenesis</keyword>
<evidence type="ECO:0000256" key="4">
    <source>
        <dbReference type="ARBA" id="ARBA00023157"/>
    </source>
</evidence>
<dbReference type="RefSeq" id="WP_045077286.1">
    <property type="nucleotide sequence ID" value="NZ_CP011005.1"/>
</dbReference>
<dbReference type="InterPro" id="IPR000866">
    <property type="entry name" value="AhpC/TSA"/>
</dbReference>
<keyword evidence="3" id="KW-0812">Transmembrane</keyword>
<evidence type="ECO:0000256" key="5">
    <source>
        <dbReference type="ARBA" id="ARBA00023284"/>
    </source>
</evidence>
<dbReference type="STRING" id="1618207.UM93_11110"/>
<feature type="chain" id="PRO_5038523060" evidence="6">
    <location>
        <begin position="23"/>
        <end position="201"/>
    </location>
</feature>
<dbReference type="OrthoDB" id="9796554at2"/>
<dbReference type="InterPro" id="IPR050553">
    <property type="entry name" value="Thioredoxin_ResA/DsbE_sf"/>
</dbReference>
<accession>A0A0D4C3W1</accession>
<dbReference type="GO" id="GO:0017004">
    <property type="term" value="P:cytochrome complex assembly"/>
    <property type="evidence" value="ECO:0007669"/>
    <property type="project" value="UniProtKB-KW"/>
</dbReference>
<gene>
    <name evidence="8" type="ORF">UM93_11110</name>
</gene>
<keyword evidence="8" id="KW-0413">Isomerase</keyword>
<evidence type="ECO:0000256" key="1">
    <source>
        <dbReference type="ARBA" id="ARBA00004196"/>
    </source>
</evidence>
<dbReference type="Proteomes" id="UP000061839">
    <property type="component" value="Chromosome"/>
</dbReference>